<keyword evidence="2" id="KW-0963">Cytoplasm</keyword>
<evidence type="ECO:0000313" key="6">
    <source>
        <dbReference type="Proteomes" id="UP001342314"/>
    </source>
</evidence>
<feature type="compositionally biased region" description="Basic and acidic residues" evidence="3">
    <location>
        <begin position="445"/>
        <end position="461"/>
    </location>
</feature>
<feature type="compositionally biased region" description="Acidic residues" evidence="3">
    <location>
        <begin position="330"/>
        <end position="342"/>
    </location>
</feature>
<feature type="compositionally biased region" description="Basic and acidic residues" evidence="3">
    <location>
        <begin position="796"/>
        <end position="832"/>
    </location>
</feature>
<feature type="compositionally biased region" description="Polar residues" evidence="3">
    <location>
        <begin position="254"/>
        <end position="267"/>
    </location>
</feature>
<feature type="compositionally biased region" description="Low complexity" evidence="3">
    <location>
        <begin position="298"/>
        <end position="317"/>
    </location>
</feature>
<evidence type="ECO:0000256" key="1">
    <source>
        <dbReference type="ARBA" id="ARBA00004496"/>
    </source>
</evidence>
<feature type="compositionally biased region" description="Polar residues" evidence="3">
    <location>
        <begin position="28"/>
        <end position="52"/>
    </location>
</feature>
<feature type="region of interest" description="Disordered" evidence="3">
    <location>
        <begin position="701"/>
        <end position="738"/>
    </location>
</feature>
<feature type="compositionally biased region" description="Basic and acidic residues" evidence="3">
    <location>
        <begin position="141"/>
        <end position="157"/>
    </location>
</feature>
<feature type="compositionally biased region" description="Acidic residues" evidence="3">
    <location>
        <begin position="198"/>
        <end position="208"/>
    </location>
</feature>
<dbReference type="GO" id="GO:0005737">
    <property type="term" value="C:cytoplasm"/>
    <property type="evidence" value="ECO:0007669"/>
    <property type="project" value="UniProtKB-SubCell"/>
</dbReference>
<protein>
    <recommendedName>
        <fullName evidence="4">Cep57 centrosome microtubule-binding domain-containing protein</fullName>
    </recommendedName>
</protein>
<feature type="region of interest" description="Disordered" evidence="3">
    <location>
        <begin position="755"/>
        <end position="832"/>
    </location>
</feature>
<evidence type="ECO:0000313" key="5">
    <source>
        <dbReference type="EMBL" id="GJN90706.1"/>
    </source>
</evidence>
<evidence type="ECO:0000256" key="2">
    <source>
        <dbReference type="ARBA" id="ARBA00022490"/>
    </source>
</evidence>
<dbReference type="Proteomes" id="UP001342314">
    <property type="component" value="Unassembled WGS sequence"/>
</dbReference>
<feature type="compositionally biased region" description="Low complexity" evidence="3">
    <location>
        <begin position="273"/>
        <end position="290"/>
    </location>
</feature>
<dbReference type="GO" id="GO:0008017">
    <property type="term" value="F:microtubule binding"/>
    <property type="evidence" value="ECO:0007669"/>
    <property type="project" value="InterPro"/>
</dbReference>
<dbReference type="InterPro" id="IPR024957">
    <property type="entry name" value="Cep57_MT-bd_dom"/>
</dbReference>
<feature type="compositionally biased region" description="Low complexity" evidence="3">
    <location>
        <begin position="161"/>
        <end position="170"/>
    </location>
</feature>
<feature type="region of interest" description="Disordered" evidence="3">
    <location>
        <begin position="433"/>
        <end position="461"/>
    </location>
</feature>
<evidence type="ECO:0000256" key="3">
    <source>
        <dbReference type="SAM" id="MobiDB-lite"/>
    </source>
</evidence>
<sequence length="927" mass="101227">MASTHSTPLSARHAYPRQPSPFDDTPTRAPSSQHSSLNPLTSLKPQRSNPNLSHARKKMTSFSGFANSGAAGLRTTSVNTLDPAANRPHSRLSKASDLPDDGLGDAIEADNTEMARRRVEASFQRQLDSLANAALSLSSASDHDDGDRSPRRGRFDDESASTRSSASRTSVDSIGSLRIGLTGAGARPARPRGVTIEDVPEGADDTDDDHLTYVTERSSVLNSPAKKIAAPSPSRAPAALAPSTGLFGSPRPSPFTSVRPTLGGNENQPPPSSAATFPPARPAAQPQQQRHYSPLNPALNSPLNGSLASPSSSFSRSVDPAAFSRAKLDYEDEDDDGEGEEHEADRTARTTTRTALPDKTGLTDLLRSPTVAQKKAPLQAQNKRASPLGSGSAKSAEANLVSNALASLTAQLAALERENAASSARVAELEHRLREGAAGAGSRVAQRERERERAERSELREEVEGLLQEERDRRAGKSTYLAFFELERVVSSLRAQNAHLDATLSAQHATLSSLRRAAPAATAAPAPAAAAAQRQQQYALRSEVQDLKHALAALGYEVDGVRTVVEELLRDKEQREAGRRWEAEEEERRRSLAGDDEEDQATPRPSRRQREREEVGAMDLPSTPQTEDETVEDYGRAELGRKAQRAHKAVPLSTTSYDETYVPSSASDSASLVSATSATTPSSLASSDVLPAADEPDFARAQRIFASVSPRRSTGPAGAAAARKTRKSTQQRGTDRVVLVDEPSANLCANCHGRKEGLKKHHAKARRSDGAEADEEDLAPGEEERERRRRARKAEKKAQVHEMEAKAEKERDERARVKREDKERRAREKKAREREEHRVTLEQVLDRLEDEFATQKKIYLELTAEYQSMTSRADTRKRRVLAEHLKQSIDVLEDKAREVKRYADALEDLYETLHAQTCPRRKTHAIV</sequence>
<feature type="region of interest" description="Disordered" evidence="3">
    <location>
        <begin position="1"/>
        <end position="112"/>
    </location>
</feature>
<comment type="subcellular location">
    <subcellularLocation>
        <location evidence="1">Cytoplasm</location>
    </subcellularLocation>
</comment>
<dbReference type="EMBL" id="BQKY01000007">
    <property type="protein sequence ID" value="GJN90706.1"/>
    <property type="molecule type" value="Genomic_DNA"/>
</dbReference>
<name>A0AAV5GDS4_9BASI</name>
<feature type="compositionally biased region" description="Acidic residues" evidence="3">
    <location>
        <begin position="98"/>
        <end position="111"/>
    </location>
</feature>
<gene>
    <name evidence="5" type="ORF">Rhopal_003720-T1</name>
</gene>
<evidence type="ECO:0000259" key="4">
    <source>
        <dbReference type="Pfam" id="PF06657"/>
    </source>
</evidence>
<proteinExistence type="predicted"/>
<feature type="region of interest" description="Disordered" evidence="3">
    <location>
        <begin position="134"/>
        <end position="393"/>
    </location>
</feature>
<feature type="compositionally biased region" description="Acidic residues" evidence="3">
    <location>
        <begin position="771"/>
        <end position="783"/>
    </location>
</feature>
<feature type="compositionally biased region" description="Basic and acidic residues" evidence="3">
    <location>
        <begin position="572"/>
        <end position="593"/>
    </location>
</feature>
<keyword evidence="6" id="KW-1185">Reference proteome</keyword>
<dbReference type="AlphaFoldDB" id="A0AAV5GDS4"/>
<feature type="compositionally biased region" description="Low complexity" evidence="3">
    <location>
        <begin position="223"/>
        <end position="243"/>
    </location>
</feature>
<accession>A0AAV5GDS4</accession>
<organism evidence="5 6">
    <name type="scientific">Rhodotorula paludigena</name>
    <dbReference type="NCBI Taxonomy" id="86838"/>
    <lineage>
        <taxon>Eukaryota</taxon>
        <taxon>Fungi</taxon>
        <taxon>Dikarya</taxon>
        <taxon>Basidiomycota</taxon>
        <taxon>Pucciniomycotina</taxon>
        <taxon>Microbotryomycetes</taxon>
        <taxon>Sporidiobolales</taxon>
        <taxon>Sporidiobolaceae</taxon>
        <taxon>Rhodotorula</taxon>
    </lineage>
</organism>
<comment type="caution">
    <text evidence="5">The sequence shown here is derived from an EMBL/GenBank/DDBJ whole genome shotgun (WGS) entry which is preliminary data.</text>
</comment>
<dbReference type="Pfam" id="PF06657">
    <property type="entry name" value="Cep57_MT_bd"/>
    <property type="match status" value="1"/>
</dbReference>
<feature type="domain" description="Cep57 centrosome microtubule-binding" evidence="4">
    <location>
        <begin position="830"/>
        <end position="904"/>
    </location>
</feature>
<reference evidence="5 6" key="1">
    <citation type="submission" date="2021-12" db="EMBL/GenBank/DDBJ databases">
        <title>High titer production of polyol ester of fatty acids by Rhodotorula paludigena BS15 towards product separation-free biomass refinery.</title>
        <authorList>
            <person name="Mano J."/>
            <person name="Ono H."/>
            <person name="Tanaka T."/>
            <person name="Naito K."/>
            <person name="Sushida H."/>
            <person name="Ike M."/>
            <person name="Tokuyasu K."/>
            <person name="Kitaoka M."/>
        </authorList>
    </citation>
    <scope>NUCLEOTIDE SEQUENCE [LARGE SCALE GENOMIC DNA]</scope>
    <source>
        <strain evidence="5 6">BS15</strain>
    </source>
</reference>
<feature type="region of interest" description="Disordered" evidence="3">
    <location>
        <begin position="572"/>
        <end position="631"/>
    </location>
</feature>